<dbReference type="Pfam" id="PF05137">
    <property type="entry name" value="PilN"/>
    <property type="match status" value="1"/>
</dbReference>
<dbReference type="RefSeq" id="WP_381535940.1">
    <property type="nucleotide sequence ID" value="NZ_JBHUGI010000006.1"/>
</dbReference>
<feature type="transmembrane region" description="Helical" evidence="2">
    <location>
        <begin position="20"/>
        <end position="41"/>
    </location>
</feature>
<reference evidence="4" key="1">
    <citation type="journal article" date="2019" name="Int. J. Syst. Evol. Microbiol.">
        <title>The Global Catalogue of Microorganisms (GCM) 10K type strain sequencing project: providing services to taxonomists for standard genome sequencing and annotation.</title>
        <authorList>
            <consortium name="The Broad Institute Genomics Platform"/>
            <consortium name="The Broad Institute Genome Sequencing Center for Infectious Disease"/>
            <person name="Wu L."/>
            <person name="Ma J."/>
        </authorList>
    </citation>
    <scope>NUCLEOTIDE SEQUENCE [LARGE SCALE GENOMIC DNA]</scope>
    <source>
        <strain evidence="4">CGMCC 4.7177</strain>
    </source>
</reference>
<keyword evidence="4" id="KW-1185">Reference proteome</keyword>
<comment type="caution">
    <text evidence="3">The sequence shown here is derived from an EMBL/GenBank/DDBJ whole genome shotgun (WGS) entry which is preliminary data.</text>
</comment>
<feature type="coiled-coil region" evidence="1">
    <location>
        <begin position="47"/>
        <end position="74"/>
    </location>
</feature>
<keyword evidence="2" id="KW-0472">Membrane</keyword>
<organism evidence="3 4">
    <name type="scientific">Sporosarcina siberiensis</name>
    <dbReference type="NCBI Taxonomy" id="1365606"/>
    <lineage>
        <taxon>Bacteria</taxon>
        <taxon>Bacillati</taxon>
        <taxon>Bacillota</taxon>
        <taxon>Bacilli</taxon>
        <taxon>Bacillales</taxon>
        <taxon>Caryophanaceae</taxon>
        <taxon>Sporosarcina</taxon>
    </lineage>
</organism>
<evidence type="ECO:0000256" key="2">
    <source>
        <dbReference type="SAM" id="Phobius"/>
    </source>
</evidence>
<dbReference type="InterPro" id="IPR007813">
    <property type="entry name" value="PilN"/>
</dbReference>
<dbReference type="Proteomes" id="UP001597218">
    <property type="component" value="Unassembled WGS sequence"/>
</dbReference>
<sequence length="196" mass="22285">MVPDINLLPRIDRKSENNRLLFIITGILFALILIILLFQYFSLMKSVNGLQAEKQLLEERKNELAAEVEVLEQPKAADLATSVRFIESKTYLVSPLLKDIHLYTTNESYLREFVFAENEITIDVDMETMAEVATYVGELDGSSYFTDIKVEEINTFDPVTSEEGDIINTFSAVERFANKFTVVIDPNYLRTGGVVQ</sequence>
<evidence type="ECO:0000313" key="4">
    <source>
        <dbReference type="Proteomes" id="UP001597218"/>
    </source>
</evidence>
<evidence type="ECO:0000256" key="1">
    <source>
        <dbReference type="SAM" id="Coils"/>
    </source>
</evidence>
<keyword evidence="2" id="KW-1133">Transmembrane helix</keyword>
<gene>
    <name evidence="3" type="ORF">ACFSFY_04345</name>
</gene>
<dbReference type="EMBL" id="JBHUGI010000006">
    <property type="protein sequence ID" value="MFD1927292.1"/>
    <property type="molecule type" value="Genomic_DNA"/>
</dbReference>
<name>A0ABW4SCT7_9BACL</name>
<accession>A0ABW4SCT7</accession>
<evidence type="ECO:0000313" key="3">
    <source>
        <dbReference type="EMBL" id="MFD1927292.1"/>
    </source>
</evidence>
<proteinExistence type="predicted"/>
<keyword evidence="1" id="KW-0175">Coiled coil</keyword>
<protein>
    <submittedName>
        <fullName evidence="3">PilN domain-containing protein</fullName>
    </submittedName>
</protein>
<keyword evidence="2" id="KW-0812">Transmembrane</keyword>